<feature type="signal peptide" evidence="1">
    <location>
        <begin position="1"/>
        <end position="18"/>
    </location>
</feature>
<dbReference type="InterPro" id="IPR018247">
    <property type="entry name" value="EF_Hand_1_Ca_BS"/>
</dbReference>
<dbReference type="Pfam" id="PF13202">
    <property type="entry name" value="EF-hand_5"/>
    <property type="match status" value="2"/>
</dbReference>
<dbReference type="GO" id="GO:0005509">
    <property type="term" value="F:calcium ion binding"/>
    <property type="evidence" value="ECO:0007669"/>
    <property type="project" value="InterPro"/>
</dbReference>
<evidence type="ECO:0000313" key="4">
    <source>
        <dbReference type="Proteomes" id="UP000031631"/>
    </source>
</evidence>
<dbReference type="SUPFAM" id="SSF47473">
    <property type="entry name" value="EF-hand"/>
    <property type="match status" value="1"/>
</dbReference>
<dbReference type="RefSeq" id="WP_052470238.1">
    <property type="nucleotide sequence ID" value="NZ_AP012273.1"/>
</dbReference>
<sequence>MKKLLPFALSLLPAISLALEPQPATPHPPGSMADAFMMQLDSNKDGKVSKAEFIAPHEKRFSQMDKNGDGSVDRAEIEALEKAMRERMQQMRQQHSAPAGKP</sequence>
<gene>
    <name evidence="3" type="ORF">TBH_C2834</name>
</gene>
<dbReference type="InterPro" id="IPR002048">
    <property type="entry name" value="EF_hand_dom"/>
</dbReference>
<dbReference type="EMBL" id="AP012273">
    <property type="protein sequence ID" value="BAO45735.1"/>
    <property type="molecule type" value="Genomic_DNA"/>
</dbReference>
<dbReference type="PROSITE" id="PS50222">
    <property type="entry name" value="EF_HAND_2"/>
    <property type="match status" value="1"/>
</dbReference>
<dbReference type="OrthoDB" id="6706523at2"/>
<evidence type="ECO:0000256" key="1">
    <source>
        <dbReference type="SAM" id="SignalP"/>
    </source>
</evidence>
<protein>
    <recommendedName>
        <fullName evidence="2">EF-hand domain-containing protein</fullName>
    </recommendedName>
</protein>
<feature type="domain" description="EF-hand" evidence="2">
    <location>
        <begin position="52"/>
        <end position="87"/>
    </location>
</feature>
<dbReference type="Proteomes" id="UP000031631">
    <property type="component" value="Chromosome"/>
</dbReference>
<keyword evidence="1" id="KW-0732">Signal</keyword>
<organism evidence="3 4">
    <name type="scientific">Thiolapillus brandeum</name>
    <dbReference type="NCBI Taxonomy" id="1076588"/>
    <lineage>
        <taxon>Bacteria</taxon>
        <taxon>Pseudomonadati</taxon>
        <taxon>Pseudomonadota</taxon>
        <taxon>Gammaproteobacteria</taxon>
        <taxon>Chromatiales</taxon>
        <taxon>Sedimenticolaceae</taxon>
        <taxon>Thiolapillus</taxon>
    </lineage>
</organism>
<evidence type="ECO:0000259" key="2">
    <source>
        <dbReference type="PROSITE" id="PS50222"/>
    </source>
</evidence>
<evidence type="ECO:0000313" key="3">
    <source>
        <dbReference type="EMBL" id="BAO45735.1"/>
    </source>
</evidence>
<dbReference type="Gene3D" id="1.10.238.10">
    <property type="entry name" value="EF-hand"/>
    <property type="match status" value="2"/>
</dbReference>
<proteinExistence type="predicted"/>
<dbReference type="PROSITE" id="PS00018">
    <property type="entry name" value="EF_HAND_1"/>
    <property type="match status" value="1"/>
</dbReference>
<reference evidence="3 4" key="1">
    <citation type="journal article" date="2014" name="PLoS ONE">
        <title>Physiological and genomic features of a novel sulfur-oxidizing gammaproteobacterium belonging to a previously uncultivated symbiotic lineage isolated from a hydrothermal vent.</title>
        <authorList>
            <person name="Nunoura T."/>
            <person name="Takaki Y."/>
            <person name="Kazama H."/>
            <person name="Kakuta J."/>
            <person name="Shimamura S."/>
            <person name="Makita H."/>
            <person name="Hirai M."/>
            <person name="Miyazaki M."/>
            <person name="Takai K."/>
        </authorList>
    </citation>
    <scope>NUCLEOTIDE SEQUENCE [LARGE SCALE GENOMIC DNA]</scope>
    <source>
        <strain evidence="3 4">Hiromi1</strain>
    </source>
</reference>
<feature type="chain" id="PRO_5030942627" description="EF-hand domain-containing protein" evidence="1">
    <location>
        <begin position="19"/>
        <end position="102"/>
    </location>
</feature>
<dbReference type="InterPro" id="IPR011992">
    <property type="entry name" value="EF-hand-dom_pair"/>
</dbReference>
<keyword evidence="4" id="KW-1185">Reference proteome</keyword>
<accession>A0A7U6GLA8</accession>
<dbReference type="AlphaFoldDB" id="A0A7U6GLA8"/>
<name>A0A7U6GLA8_9GAMM</name>
<dbReference type="KEGG" id="tbn:TBH_C2834"/>